<evidence type="ECO:0000313" key="8">
    <source>
        <dbReference type="EMBL" id="GFP80311.1"/>
    </source>
</evidence>
<evidence type="ECO:0000259" key="7">
    <source>
        <dbReference type="Pfam" id="PF04357"/>
    </source>
</evidence>
<evidence type="ECO:0000256" key="4">
    <source>
        <dbReference type="ARBA" id="ARBA00023136"/>
    </source>
</evidence>
<protein>
    <recommendedName>
        <fullName evidence="7">Translocation and assembly module TamB C-terminal domain-containing protein</fullName>
    </recommendedName>
</protein>
<feature type="transmembrane region" description="Helical" evidence="6">
    <location>
        <begin position="111"/>
        <end position="132"/>
    </location>
</feature>
<feature type="domain" description="Translocation and assembly module TamB C-terminal" evidence="7">
    <location>
        <begin position="1782"/>
        <end position="2011"/>
    </location>
</feature>
<dbReference type="PANTHER" id="PTHR34457:SF3">
    <property type="entry name" value="PROTEIN TIC236, CHLOROPLASTIC"/>
    <property type="match status" value="1"/>
</dbReference>
<reference evidence="8" key="1">
    <citation type="submission" date="2020-07" db="EMBL/GenBank/DDBJ databases">
        <title>Ethylene signaling mediates host invasion by parasitic plants.</title>
        <authorList>
            <person name="Yoshida S."/>
        </authorList>
    </citation>
    <scope>NUCLEOTIDE SEQUENCE</scope>
    <source>
        <strain evidence="8">Okayama</strain>
    </source>
</reference>
<feature type="region of interest" description="Disordered" evidence="5">
    <location>
        <begin position="1635"/>
        <end position="1677"/>
    </location>
</feature>
<name>A0A830BE07_9LAMI</name>
<gene>
    <name evidence="8" type="ORF">PHJA_000174500</name>
</gene>
<dbReference type="PANTHER" id="PTHR34457">
    <property type="entry name" value="EMBRYO DEFECTIVE 2410"/>
    <property type="match status" value="1"/>
</dbReference>
<dbReference type="Pfam" id="PF04357">
    <property type="entry name" value="TamB"/>
    <property type="match status" value="1"/>
</dbReference>
<dbReference type="InterPro" id="IPR007452">
    <property type="entry name" value="TamB_C"/>
</dbReference>
<dbReference type="Proteomes" id="UP000653305">
    <property type="component" value="Unassembled WGS sequence"/>
</dbReference>
<keyword evidence="4 6" id="KW-0472">Membrane</keyword>
<evidence type="ECO:0000256" key="3">
    <source>
        <dbReference type="ARBA" id="ARBA00022989"/>
    </source>
</evidence>
<dbReference type="EMBL" id="BMAC01000017">
    <property type="protein sequence ID" value="GFP80311.1"/>
    <property type="molecule type" value="Genomic_DNA"/>
</dbReference>
<keyword evidence="3 6" id="KW-1133">Transmembrane helix</keyword>
<comment type="subcellular location">
    <subcellularLocation>
        <location evidence="1">Membrane</location>
        <topology evidence="1">Single-pass membrane protein</topology>
    </subcellularLocation>
</comment>
<evidence type="ECO:0000256" key="2">
    <source>
        <dbReference type="ARBA" id="ARBA00022692"/>
    </source>
</evidence>
<feature type="compositionally biased region" description="Basic and acidic residues" evidence="5">
    <location>
        <begin position="1654"/>
        <end position="1677"/>
    </location>
</feature>
<evidence type="ECO:0000256" key="5">
    <source>
        <dbReference type="SAM" id="MobiDB-lite"/>
    </source>
</evidence>
<dbReference type="InterPro" id="IPR053022">
    <property type="entry name" value="Chloroplast_translocon_comp"/>
</dbReference>
<dbReference type="GO" id="GO:0005886">
    <property type="term" value="C:plasma membrane"/>
    <property type="evidence" value="ECO:0007669"/>
    <property type="project" value="InterPro"/>
</dbReference>
<feature type="region of interest" description="Disordered" evidence="5">
    <location>
        <begin position="508"/>
        <end position="527"/>
    </location>
</feature>
<evidence type="ECO:0000313" key="9">
    <source>
        <dbReference type="Proteomes" id="UP000653305"/>
    </source>
</evidence>
<keyword evidence="9" id="KW-1185">Reference proteome</keyword>
<accession>A0A830BE07</accession>
<dbReference type="OrthoDB" id="1386367at2759"/>
<sequence>MSVDLHSPFLGVPLKCTVFGKRNTGNFACQRGGVILKPSKKGSNFSPCKCAKKHEWIFQGNKFTHFCGKNAELLWKKLESRSDWMIDSVKQPIIRTKTLVKYMNPVWEEGLFLFRCSVFFTVISGVCLLVWYGQLKAKVYIETNLLPSVCTLLGDHIQRELDFGKVRRISPLSITLESCSIGPHSEEFSCGEVPTVKLRIRPFASLRRGKIVIDAVLLNPTLLVAQKKNYTWLGIPYSDGVSKRHLSAEEGIDSRTRTRRIAREEAFTRWESERDDAARVSAEKGYIISGSDSDLHEDDFVKDSKNLRARSGAAHESFLYMDEKLHWRDHRCMDAGAEYDLKHADLERSFGAKISTTETSFWSRIMPGSMRHRFKRKANGRDLSTVGVATKRRLLEQSASAARLYFQGQSMGKFGNSIGRSEDEVGSAGFDAQNLDVTNSKVDTRAQYQEKEKVDYNRKVEVSDDSLTDNVRAEVENGQKADSVSSGNLRMQSRNQMNASRDLFLLRNNKSTDSDEKSSSVSDNSLTTDIRDEAVGLVVENDPLDRQVGHAFNDPGVTDLESSSSANHLESVSPLAPHSSLSSTLKSFGETWSCSLMNPLQRLKSGIGVGVEDLSTELVDEIGEENSSGIENLIPVVLDSVHFKDGTLMLLAYGDTETREMEVSSGRVKFQNHYGRVHVQLSGNCKMWRSDSVSEDGGWLSTDVYVDIIEQKWHVNLKVANLFVPLFERLLDLPIAWSKGRASGEVHICMSKGETFPNLHGQLDVTGLAFHIYDAPSRNSLSSSAVGHCIIENHQGYTMLLSGGLWSTFSIQDMSASLFFRAQRIFLHNARGWFGDIPLEASGDFGIDPEEGEYHLMCQVPSVEVNALMRTFKMKPLLFPLAGSVTAVFNCQGPLDAPVFVGSALVSRKLIHLPADTPQSAAYEAMMNNKEAGAVAAIDHVPFSYVSANFTFNTDNCVADLYGIRATLVDGGEIRGAGNAWICPEGEVDDTAMDVNFSGNLCFDKIIHRYIPGYLHAMPLKLGDLNGETKVSGSLLRPRFDIKWTAPRAEGSLSDARGDVIISHDHISVNSSSAAFELYTKVLTSYPDENWLDRIECGKVDDMPFSVEGVELDLRMRNFEFFNFVSSYAFDSLKPVHLKATGKIKFQGKVNKNSDKNLELLLMEGDEDAKSISGDISISSLKLNQLMLAPQLAGVLNISSKGIKLDATGRPDESLAVELVGPLQSTSEEDLAGKVLSFSLQKGHLKATGCYRPLHSTNLEAELQLNFQKRRGHGVLSVLRPKFSGVLGEALDVAARWSGDVITVERAVLEQMNSKYELQGEYVLPGSRDRGPAGKEKSSLFQKVVTGHLGSVISSMGRWRMRLEVPNAEIAEMLPLARLLSRSSDPAVQSRSKDLFIQSLQSVGLCAESLQKLLEEIRGHWTSSYEVVLDDFSLPGLAELKGRWRGSLDASGGGNGDTTAEFDFHGEEWEWGTYTTQRILAAGLYSNTDGLRLEKMFIQRDNATIHADGTLLGPKTNLHFAVLNFPVSLVPTLVQVIENSATEAVHSLRQLLAPIRGILHMEGDLKGNLAKPECDVQVRLLDGAIGGIELGRAEVVASLTPNSRFLFNAKFEPIVQNGHVHVQGSVPLTLVQNSNLEEENTEKDRNESTWVRGWDTERSKASGDEANDRKGSREKNQEVWDAQLAESLKGLNWNLLDAGEVRIDADVKDGGMMLLTALSPYANWLHGNAEVMLQVRGTVEQPVLDGSAYFHRATVSSPVLRKPITNLGGTVLVNSNRLRIGSLEGRVSRKGKLSVKGNLPLRINETSLGDKLDLKCEVDTQLQVTGSIMQPNISGKIKISQGEAYLPHDKGSGAAPFNRDTTNKPRLPAGGYGHIVASKYVSRFLNLIPASSNNPFHQSPDEQDEVEKEMVMVNSKPKLDIRLTDLKISLGPELRIEYPLILNFAVSGELELNGPAHPKWIKPKGVLTFENGDVNLVATQVRLKREHLNIAKFEPDNGLDPTLDLALAARVFESQLAESILEGDGQLAFKKLATATLETLMPRIEGKGEFGHARWRLVYSPQIPSLLTVDPTASVVRQMKDSEMAMQWTLIYQLTSRLRVLLQSAPSKRLLFEYSTASQD</sequence>
<evidence type="ECO:0000256" key="6">
    <source>
        <dbReference type="SAM" id="Phobius"/>
    </source>
</evidence>
<keyword evidence="2 6" id="KW-0812">Transmembrane</keyword>
<comment type="caution">
    <text evidence="8">The sequence shown here is derived from an EMBL/GenBank/DDBJ whole genome shotgun (WGS) entry which is preliminary data.</text>
</comment>
<organism evidence="8 9">
    <name type="scientific">Phtheirospermum japonicum</name>
    <dbReference type="NCBI Taxonomy" id="374723"/>
    <lineage>
        <taxon>Eukaryota</taxon>
        <taxon>Viridiplantae</taxon>
        <taxon>Streptophyta</taxon>
        <taxon>Embryophyta</taxon>
        <taxon>Tracheophyta</taxon>
        <taxon>Spermatophyta</taxon>
        <taxon>Magnoliopsida</taxon>
        <taxon>eudicotyledons</taxon>
        <taxon>Gunneridae</taxon>
        <taxon>Pentapetalae</taxon>
        <taxon>asterids</taxon>
        <taxon>lamiids</taxon>
        <taxon>Lamiales</taxon>
        <taxon>Orobanchaceae</taxon>
        <taxon>Orobanchaceae incertae sedis</taxon>
        <taxon>Phtheirospermum</taxon>
    </lineage>
</organism>
<evidence type="ECO:0000256" key="1">
    <source>
        <dbReference type="ARBA" id="ARBA00004167"/>
    </source>
</evidence>
<dbReference type="GO" id="GO:0009306">
    <property type="term" value="P:protein secretion"/>
    <property type="evidence" value="ECO:0007669"/>
    <property type="project" value="InterPro"/>
</dbReference>
<proteinExistence type="predicted"/>